<evidence type="ECO:0000313" key="1">
    <source>
        <dbReference type="EMBL" id="SIT44163.1"/>
    </source>
</evidence>
<proteinExistence type="predicted"/>
<dbReference type="Proteomes" id="UP000195569">
    <property type="component" value="Unassembled WGS sequence"/>
</dbReference>
<reference evidence="1" key="1">
    <citation type="submission" date="2016-12" db="EMBL/GenBank/DDBJ databases">
        <authorList>
            <person name="Moulin L."/>
        </authorList>
    </citation>
    <scope>NUCLEOTIDE SEQUENCE [LARGE SCALE GENOMIC DNA]</scope>
    <source>
        <strain evidence="1">STM 7183</strain>
    </source>
</reference>
<protein>
    <submittedName>
        <fullName evidence="1">Uncharacterized protein</fullName>
    </submittedName>
</protein>
<comment type="caution">
    <text evidence="1">The sequence shown here is derived from an EMBL/GenBank/DDBJ whole genome shotgun (WGS) entry which is preliminary data.</text>
</comment>
<dbReference type="EMBL" id="CYGY02000038">
    <property type="protein sequence ID" value="SIT44163.1"/>
    <property type="molecule type" value="Genomic_DNA"/>
</dbReference>
<gene>
    <name evidence="1" type="ORF">BN2476_380066</name>
</gene>
<sequence>MQDVAAWCALFASGTPAPRGIVVLCIDGHVWLESDERLAADALVECAKRARCASPTRTSAVAALADAGVRAVPIARVHELIADGDFLADVLSVARDANGTFWPVLKMPYRLSDTPARICNVPGEPRSPMVSAACGSLT</sequence>
<dbReference type="RefSeq" id="WP_235850917.1">
    <property type="nucleotide sequence ID" value="NZ_CYGY02000038.1"/>
</dbReference>
<dbReference type="SUPFAM" id="SSF89796">
    <property type="entry name" value="CoA-transferase family III (CaiB/BaiF)"/>
    <property type="match status" value="1"/>
</dbReference>
<dbReference type="AlphaFoldDB" id="A0A1N7SA12"/>
<name>A0A1N7SA12_9BURK</name>
<organism evidence="1 2">
    <name type="scientific">Paraburkholderia piptadeniae</name>
    <dbReference type="NCBI Taxonomy" id="1701573"/>
    <lineage>
        <taxon>Bacteria</taxon>
        <taxon>Pseudomonadati</taxon>
        <taxon>Pseudomonadota</taxon>
        <taxon>Betaproteobacteria</taxon>
        <taxon>Burkholderiales</taxon>
        <taxon>Burkholderiaceae</taxon>
        <taxon>Paraburkholderia</taxon>
    </lineage>
</organism>
<evidence type="ECO:0000313" key="2">
    <source>
        <dbReference type="Proteomes" id="UP000195569"/>
    </source>
</evidence>
<accession>A0A1N7SA12</accession>
<keyword evidence="2" id="KW-1185">Reference proteome</keyword>
<dbReference type="InterPro" id="IPR023606">
    <property type="entry name" value="CoA-Trfase_III_dom_1_sf"/>
</dbReference>